<evidence type="ECO:0000313" key="1">
    <source>
        <dbReference type="EMBL" id="KAF2640092.1"/>
    </source>
</evidence>
<keyword evidence="2" id="KW-1185">Reference proteome</keyword>
<dbReference type="EMBL" id="MU006785">
    <property type="protein sequence ID" value="KAF2640092.1"/>
    <property type="molecule type" value="Genomic_DNA"/>
</dbReference>
<dbReference type="Proteomes" id="UP000799753">
    <property type="component" value="Unassembled WGS sequence"/>
</dbReference>
<proteinExistence type="predicted"/>
<dbReference type="AlphaFoldDB" id="A0A6A6RYM5"/>
<organism evidence="1 2">
    <name type="scientific">Massarina eburnea CBS 473.64</name>
    <dbReference type="NCBI Taxonomy" id="1395130"/>
    <lineage>
        <taxon>Eukaryota</taxon>
        <taxon>Fungi</taxon>
        <taxon>Dikarya</taxon>
        <taxon>Ascomycota</taxon>
        <taxon>Pezizomycotina</taxon>
        <taxon>Dothideomycetes</taxon>
        <taxon>Pleosporomycetidae</taxon>
        <taxon>Pleosporales</taxon>
        <taxon>Massarineae</taxon>
        <taxon>Massarinaceae</taxon>
        <taxon>Massarina</taxon>
    </lineage>
</organism>
<name>A0A6A6RYM5_9PLEO</name>
<reference evidence="1" key="1">
    <citation type="journal article" date="2020" name="Stud. Mycol.">
        <title>101 Dothideomycetes genomes: a test case for predicting lifestyles and emergence of pathogens.</title>
        <authorList>
            <person name="Haridas S."/>
            <person name="Albert R."/>
            <person name="Binder M."/>
            <person name="Bloem J."/>
            <person name="Labutti K."/>
            <person name="Salamov A."/>
            <person name="Andreopoulos B."/>
            <person name="Baker S."/>
            <person name="Barry K."/>
            <person name="Bills G."/>
            <person name="Bluhm B."/>
            <person name="Cannon C."/>
            <person name="Castanera R."/>
            <person name="Culley D."/>
            <person name="Daum C."/>
            <person name="Ezra D."/>
            <person name="Gonzalez J."/>
            <person name="Henrissat B."/>
            <person name="Kuo A."/>
            <person name="Liang C."/>
            <person name="Lipzen A."/>
            <person name="Lutzoni F."/>
            <person name="Magnuson J."/>
            <person name="Mondo S."/>
            <person name="Nolan M."/>
            <person name="Ohm R."/>
            <person name="Pangilinan J."/>
            <person name="Park H.-J."/>
            <person name="Ramirez L."/>
            <person name="Alfaro M."/>
            <person name="Sun H."/>
            <person name="Tritt A."/>
            <person name="Yoshinaga Y."/>
            <person name="Zwiers L.-H."/>
            <person name="Turgeon B."/>
            <person name="Goodwin S."/>
            <person name="Spatafora J."/>
            <person name="Crous P."/>
            <person name="Grigoriev I."/>
        </authorList>
    </citation>
    <scope>NUCLEOTIDE SEQUENCE</scope>
    <source>
        <strain evidence="1">CBS 473.64</strain>
    </source>
</reference>
<protein>
    <submittedName>
        <fullName evidence="1">Uncharacterized protein</fullName>
    </submittedName>
</protein>
<evidence type="ECO:0000313" key="2">
    <source>
        <dbReference type="Proteomes" id="UP000799753"/>
    </source>
</evidence>
<sequence>MKKMKKILYLELLLLLHTVLLFLFLLLPLLPTSAHRLATQLSHSTHTSPLESDISFGFKMSCRREGGRGNGWGQGRLPQYLWDSKNRLGWFAVNLLNDLQQAILTRKRRLVNLFKGLRPLISGLKNHTTVTALEAAEMDISHTRDQIQPVQTEFERIVGWIDVDRLVTFIDHSVDFRSGRTWKNKAQLKAHVIYRVNRYKACLEEFRIRHALILGEKEVMHRWISRRIRTLRRRMRDPNLSGQMEPDLLNVIMRPLFSEIEDACKQYESSLMAITSLYIALYHAETLVEIEAALDLIEVHINRTRDLFRNYRLKICRPFFDHVENHLLSHPNTRHLSTYYIRRLACRSLRRHVDHMQGAKGYFVSMEIDCYRILRKALRRVKVSRQRVREAVSRASRGEFLIHGPENDPESEESERV</sequence>
<gene>
    <name evidence="1" type="ORF">P280DRAFT_526230</name>
</gene>
<accession>A0A6A6RYM5</accession>